<accession>A0ABV8IHL2</accession>
<keyword evidence="5 6" id="KW-0472">Membrane</keyword>
<proteinExistence type="predicted"/>
<comment type="subcellular location">
    <subcellularLocation>
        <location evidence="1">Cell membrane</location>
        <topology evidence="1">Multi-pass membrane protein</topology>
    </subcellularLocation>
</comment>
<reference evidence="9" key="1">
    <citation type="journal article" date="2019" name="Int. J. Syst. Evol. Microbiol.">
        <title>The Global Catalogue of Microorganisms (GCM) 10K type strain sequencing project: providing services to taxonomists for standard genome sequencing and annotation.</title>
        <authorList>
            <consortium name="The Broad Institute Genomics Platform"/>
            <consortium name="The Broad Institute Genome Sequencing Center for Infectious Disease"/>
            <person name="Wu L."/>
            <person name="Ma J."/>
        </authorList>
    </citation>
    <scope>NUCLEOTIDE SEQUENCE [LARGE SCALE GENOMIC DNA]</scope>
    <source>
        <strain evidence="9">TBRC 5832</strain>
    </source>
</reference>
<evidence type="ECO:0000313" key="8">
    <source>
        <dbReference type="EMBL" id="MFC4063516.1"/>
    </source>
</evidence>
<dbReference type="Pfam" id="PF01810">
    <property type="entry name" value="LysE"/>
    <property type="match status" value="1"/>
</dbReference>
<feature type="transmembrane region" description="Helical" evidence="6">
    <location>
        <begin position="150"/>
        <end position="171"/>
    </location>
</feature>
<evidence type="ECO:0000313" key="9">
    <source>
        <dbReference type="Proteomes" id="UP001595867"/>
    </source>
</evidence>
<organism evidence="8 9">
    <name type="scientific">Actinoplanes subglobosus</name>
    <dbReference type="NCBI Taxonomy" id="1547892"/>
    <lineage>
        <taxon>Bacteria</taxon>
        <taxon>Bacillati</taxon>
        <taxon>Actinomycetota</taxon>
        <taxon>Actinomycetes</taxon>
        <taxon>Micromonosporales</taxon>
        <taxon>Micromonosporaceae</taxon>
        <taxon>Actinoplanes</taxon>
    </lineage>
</organism>
<gene>
    <name evidence="8" type="ORF">ACFO0C_01135</name>
</gene>
<evidence type="ECO:0000256" key="5">
    <source>
        <dbReference type="ARBA" id="ARBA00023136"/>
    </source>
</evidence>
<feature type="transmembrane region" description="Helical" evidence="6">
    <location>
        <begin position="40"/>
        <end position="65"/>
    </location>
</feature>
<sequence>MPTHLAAFIATVALLAMLPGANNAAITRQTLHSGRRAGLLTVAGSSTGILIWASAAAVGLSAVLLTNPDTYLLLRLAGAAVLCILGLQSLWAIRKPAAAPDAQPTTGHAGRRSYAVGVAASLGNPKAGVVAVSLIPQFVTAHGSVLASSIALGAIWAAVSGTWFCLYVWIIDKARARAGRPGVQRLMHAATGVTMLGLGVAVAINA</sequence>
<dbReference type="PANTHER" id="PTHR30086:SF20">
    <property type="entry name" value="ARGININE EXPORTER PROTEIN ARGO-RELATED"/>
    <property type="match status" value="1"/>
</dbReference>
<evidence type="ECO:0000256" key="7">
    <source>
        <dbReference type="SAM" id="SignalP"/>
    </source>
</evidence>
<dbReference type="RefSeq" id="WP_378064523.1">
    <property type="nucleotide sequence ID" value="NZ_JBHSBL010000002.1"/>
</dbReference>
<evidence type="ECO:0000256" key="6">
    <source>
        <dbReference type="SAM" id="Phobius"/>
    </source>
</evidence>
<comment type="caution">
    <text evidence="8">The sequence shown here is derived from an EMBL/GenBank/DDBJ whole genome shotgun (WGS) entry which is preliminary data.</text>
</comment>
<keyword evidence="4 6" id="KW-1133">Transmembrane helix</keyword>
<feature type="transmembrane region" description="Helical" evidence="6">
    <location>
        <begin position="72"/>
        <end position="93"/>
    </location>
</feature>
<dbReference type="Proteomes" id="UP001595867">
    <property type="component" value="Unassembled WGS sequence"/>
</dbReference>
<dbReference type="EMBL" id="JBHSBL010000002">
    <property type="protein sequence ID" value="MFC4063516.1"/>
    <property type="molecule type" value="Genomic_DNA"/>
</dbReference>
<feature type="transmembrane region" description="Helical" evidence="6">
    <location>
        <begin position="183"/>
        <end position="204"/>
    </location>
</feature>
<dbReference type="InterPro" id="IPR001123">
    <property type="entry name" value="LeuE-type"/>
</dbReference>
<keyword evidence="2" id="KW-1003">Cell membrane</keyword>
<dbReference type="PIRSF" id="PIRSF006324">
    <property type="entry name" value="LeuE"/>
    <property type="match status" value="1"/>
</dbReference>
<keyword evidence="7" id="KW-0732">Signal</keyword>
<evidence type="ECO:0000256" key="4">
    <source>
        <dbReference type="ARBA" id="ARBA00022989"/>
    </source>
</evidence>
<evidence type="ECO:0000256" key="1">
    <source>
        <dbReference type="ARBA" id="ARBA00004651"/>
    </source>
</evidence>
<keyword evidence="9" id="KW-1185">Reference proteome</keyword>
<protein>
    <submittedName>
        <fullName evidence="8">LysE family translocator</fullName>
    </submittedName>
</protein>
<dbReference type="PANTHER" id="PTHR30086">
    <property type="entry name" value="ARGININE EXPORTER PROTEIN ARGO"/>
    <property type="match status" value="1"/>
</dbReference>
<evidence type="ECO:0000256" key="3">
    <source>
        <dbReference type="ARBA" id="ARBA00022692"/>
    </source>
</evidence>
<feature type="signal peptide" evidence="7">
    <location>
        <begin position="1"/>
        <end position="24"/>
    </location>
</feature>
<keyword evidence="3 6" id="KW-0812">Transmembrane</keyword>
<name>A0ABV8IHL2_9ACTN</name>
<evidence type="ECO:0000256" key="2">
    <source>
        <dbReference type="ARBA" id="ARBA00022475"/>
    </source>
</evidence>
<feature type="chain" id="PRO_5045259069" evidence="7">
    <location>
        <begin position="25"/>
        <end position="206"/>
    </location>
</feature>